<feature type="compositionally biased region" description="Polar residues" evidence="2">
    <location>
        <begin position="36"/>
        <end position="56"/>
    </location>
</feature>
<dbReference type="EMBL" id="ML977150">
    <property type="protein sequence ID" value="KAF1988046.1"/>
    <property type="molecule type" value="Genomic_DNA"/>
</dbReference>
<evidence type="ECO:0008006" key="5">
    <source>
        <dbReference type="Google" id="ProtNLM"/>
    </source>
</evidence>
<proteinExistence type="predicted"/>
<dbReference type="Pfam" id="PF08315">
    <property type="entry name" value="cwf18"/>
    <property type="match status" value="1"/>
</dbReference>
<accession>A0A6G1H499</accession>
<feature type="compositionally biased region" description="Gly residues" evidence="2">
    <location>
        <begin position="219"/>
        <end position="230"/>
    </location>
</feature>
<feature type="region of interest" description="Disordered" evidence="2">
    <location>
        <begin position="214"/>
        <end position="293"/>
    </location>
</feature>
<evidence type="ECO:0000313" key="4">
    <source>
        <dbReference type="Proteomes" id="UP000800041"/>
    </source>
</evidence>
<feature type="coiled-coil region" evidence="1">
    <location>
        <begin position="185"/>
        <end position="212"/>
    </location>
</feature>
<reference evidence="3" key="1">
    <citation type="journal article" date="2020" name="Stud. Mycol.">
        <title>101 Dothideomycetes genomes: a test case for predicting lifestyles and emergence of pathogens.</title>
        <authorList>
            <person name="Haridas S."/>
            <person name="Albert R."/>
            <person name="Binder M."/>
            <person name="Bloem J."/>
            <person name="Labutti K."/>
            <person name="Salamov A."/>
            <person name="Andreopoulos B."/>
            <person name="Baker S."/>
            <person name="Barry K."/>
            <person name="Bills G."/>
            <person name="Bluhm B."/>
            <person name="Cannon C."/>
            <person name="Castanera R."/>
            <person name="Culley D."/>
            <person name="Daum C."/>
            <person name="Ezra D."/>
            <person name="Gonzalez J."/>
            <person name="Henrissat B."/>
            <person name="Kuo A."/>
            <person name="Liang C."/>
            <person name="Lipzen A."/>
            <person name="Lutzoni F."/>
            <person name="Magnuson J."/>
            <person name="Mondo S."/>
            <person name="Nolan M."/>
            <person name="Ohm R."/>
            <person name="Pangilinan J."/>
            <person name="Park H.-J."/>
            <person name="Ramirez L."/>
            <person name="Alfaro M."/>
            <person name="Sun H."/>
            <person name="Tritt A."/>
            <person name="Yoshinaga Y."/>
            <person name="Zwiers L.-H."/>
            <person name="Turgeon B."/>
            <person name="Goodwin S."/>
            <person name="Spatafora J."/>
            <person name="Crous P."/>
            <person name="Grigoriev I."/>
        </authorList>
    </citation>
    <scope>NUCLEOTIDE SEQUENCE</scope>
    <source>
        <strain evidence="3">CBS 113979</strain>
    </source>
</reference>
<keyword evidence="1" id="KW-0175">Coiled coil</keyword>
<keyword evidence="4" id="KW-1185">Reference proteome</keyword>
<protein>
    <recommendedName>
        <fullName evidence="5">Cwf18 pre-mRNA splicing factor</fullName>
    </recommendedName>
</protein>
<feature type="compositionally biased region" description="Polar residues" evidence="2">
    <location>
        <begin position="107"/>
        <end position="117"/>
    </location>
</feature>
<dbReference type="GO" id="GO:0071014">
    <property type="term" value="C:post-mRNA release spliceosomal complex"/>
    <property type="evidence" value="ECO:0007669"/>
    <property type="project" value="TreeGrafter"/>
</dbReference>
<evidence type="ECO:0000256" key="2">
    <source>
        <dbReference type="SAM" id="MobiDB-lite"/>
    </source>
</evidence>
<gene>
    <name evidence="3" type="ORF">K402DRAFT_39597</name>
</gene>
<dbReference type="Proteomes" id="UP000800041">
    <property type="component" value="Unassembled WGS sequence"/>
</dbReference>
<dbReference type="AlphaFoldDB" id="A0A6G1H499"/>
<sequence>MLPCNAVEVLACEHLGFTSRAKVGLQIFLFHHPTTKPHQPTMSSTTQSRAALSAATSDRKSRLAQLKTLKRKATDDDDDGNNNNEEGPPAKQAKSPAPGTGGDQEDSSTTVTKSYLSGRNYDVATRGPKLGFESAPTSTSAQPTLEQKAAELALETKAQAEAEKKAAKPIDVFQIRPKKPNWDLKRELEKRKERLDTRYENAIARLVRQRAEEMKAKKVGGGGGANGGASGSAAKGDATATGVGEGAEEAGTMDGPSLVGAMHVREKEEEDEERREREEEEEESRDLEETEDE</sequence>
<dbReference type="OrthoDB" id="10261348at2759"/>
<evidence type="ECO:0000256" key="1">
    <source>
        <dbReference type="SAM" id="Coils"/>
    </source>
</evidence>
<dbReference type="PANTHER" id="PTHR31551:SF1">
    <property type="entry name" value="COILED-COIL DOMAIN-CONTAINING PROTEIN 12"/>
    <property type="match status" value="1"/>
</dbReference>
<name>A0A6G1H499_9PEZI</name>
<evidence type="ECO:0000313" key="3">
    <source>
        <dbReference type="EMBL" id="KAF1988046.1"/>
    </source>
</evidence>
<feature type="compositionally biased region" description="Acidic residues" evidence="2">
    <location>
        <begin position="268"/>
        <end position="293"/>
    </location>
</feature>
<dbReference type="PANTHER" id="PTHR31551">
    <property type="entry name" value="PRE-MRNA-SPLICING FACTOR CWF18"/>
    <property type="match status" value="1"/>
</dbReference>
<feature type="compositionally biased region" description="Low complexity" evidence="2">
    <location>
        <begin position="231"/>
        <end position="242"/>
    </location>
</feature>
<dbReference type="GO" id="GO:0005684">
    <property type="term" value="C:U2-type spliceosomal complex"/>
    <property type="evidence" value="ECO:0007669"/>
    <property type="project" value="TreeGrafter"/>
</dbReference>
<dbReference type="InterPro" id="IPR013169">
    <property type="entry name" value="mRNA_splic_Cwf18-like"/>
</dbReference>
<feature type="region of interest" description="Disordered" evidence="2">
    <location>
        <begin position="34"/>
        <end position="142"/>
    </location>
</feature>
<organism evidence="3 4">
    <name type="scientific">Aulographum hederae CBS 113979</name>
    <dbReference type="NCBI Taxonomy" id="1176131"/>
    <lineage>
        <taxon>Eukaryota</taxon>
        <taxon>Fungi</taxon>
        <taxon>Dikarya</taxon>
        <taxon>Ascomycota</taxon>
        <taxon>Pezizomycotina</taxon>
        <taxon>Dothideomycetes</taxon>
        <taxon>Pleosporomycetidae</taxon>
        <taxon>Aulographales</taxon>
        <taxon>Aulographaceae</taxon>
    </lineage>
</organism>